<keyword evidence="1" id="KW-1133">Transmembrane helix</keyword>
<accession>A0A2T2XC88</accession>
<name>A0A2T2XC88_9FIRM</name>
<sequence length="233" mass="26441">MGWWHHQAIHPLTRLVSLIAGVVAVFIAPIDWLAVWTLIIVLGYLRYGTRRTSGVIQALIGGILLGVLRIVNQPAGHFQLLPSAIDGLRFSLMILGSVWVFGSGSMTTMLASLEHSLKKFWGRRPIVGYVMLMMLLGLFFLPYMLQDVREIRTDQSMRQYLGGTKKWRPFHFLRPILAQGLLTSDYIAEALWSRGWRPDGLPVTPRMRGVDVLMGLSWVLVIGLEVARWPNWH</sequence>
<evidence type="ECO:0000313" key="2">
    <source>
        <dbReference type="EMBL" id="PSR32124.1"/>
    </source>
</evidence>
<feature type="transmembrane region" description="Helical" evidence="1">
    <location>
        <begin position="54"/>
        <end position="72"/>
    </location>
</feature>
<keyword evidence="1" id="KW-0812">Transmembrane</keyword>
<proteinExistence type="predicted"/>
<evidence type="ECO:0000256" key="1">
    <source>
        <dbReference type="SAM" id="Phobius"/>
    </source>
</evidence>
<keyword evidence="1" id="KW-0472">Membrane</keyword>
<gene>
    <name evidence="2" type="ORF">C7B46_15670</name>
</gene>
<feature type="transmembrane region" description="Helical" evidence="1">
    <location>
        <begin position="15"/>
        <end position="42"/>
    </location>
</feature>
<dbReference type="Proteomes" id="UP000242972">
    <property type="component" value="Unassembled WGS sequence"/>
</dbReference>
<feature type="transmembrane region" description="Helical" evidence="1">
    <location>
        <begin position="92"/>
        <end position="114"/>
    </location>
</feature>
<evidence type="ECO:0000313" key="3">
    <source>
        <dbReference type="Proteomes" id="UP000242972"/>
    </source>
</evidence>
<protein>
    <recommendedName>
        <fullName evidence="4">Energy-coupling factor transporter transmembrane protein EcfT</fullName>
    </recommendedName>
</protein>
<dbReference type="AlphaFoldDB" id="A0A2T2XC88"/>
<organism evidence="2 3">
    <name type="scientific">Sulfobacillus benefaciens</name>
    <dbReference type="NCBI Taxonomy" id="453960"/>
    <lineage>
        <taxon>Bacteria</taxon>
        <taxon>Bacillati</taxon>
        <taxon>Bacillota</taxon>
        <taxon>Clostridia</taxon>
        <taxon>Eubacteriales</taxon>
        <taxon>Clostridiales Family XVII. Incertae Sedis</taxon>
        <taxon>Sulfobacillus</taxon>
    </lineage>
</organism>
<reference evidence="2 3" key="1">
    <citation type="journal article" date="2014" name="BMC Genomics">
        <title>Comparison of environmental and isolate Sulfobacillus genomes reveals diverse carbon, sulfur, nitrogen, and hydrogen metabolisms.</title>
        <authorList>
            <person name="Justice N.B."/>
            <person name="Norman A."/>
            <person name="Brown C.T."/>
            <person name="Singh A."/>
            <person name="Thomas B.C."/>
            <person name="Banfield J.F."/>
        </authorList>
    </citation>
    <scope>NUCLEOTIDE SEQUENCE [LARGE SCALE GENOMIC DNA]</scope>
    <source>
        <strain evidence="2">AMDSBA4</strain>
    </source>
</reference>
<evidence type="ECO:0008006" key="4">
    <source>
        <dbReference type="Google" id="ProtNLM"/>
    </source>
</evidence>
<comment type="caution">
    <text evidence="2">The sequence shown here is derived from an EMBL/GenBank/DDBJ whole genome shotgun (WGS) entry which is preliminary data.</text>
</comment>
<feature type="transmembrane region" description="Helical" evidence="1">
    <location>
        <begin position="126"/>
        <end position="145"/>
    </location>
</feature>
<dbReference type="EMBL" id="PXYW01000051">
    <property type="protein sequence ID" value="PSR32124.1"/>
    <property type="molecule type" value="Genomic_DNA"/>
</dbReference>